<feature type="region of interest" description="Disordered" evidence="11">
    <location>
        <begin position="485"/>
        <end position="587"/>
    </location>
</feature>
<dbReference type="InterPro" id="IPR036873">
    <property type="entry name" value="Rhodanese-like_dom_sf"/>
</dbReference>
<dbReference type="AlphaFoldDB" id="A0AAV0UX34"/>
<dbReference type="SUPFAM" id="SSF48452">
    <property type="entry name" value="TPR-like"/>
    <property type="match status" value="2"/>
</dbReference>
<evidence type="ECO:0000256" key="7">
    <source>
        <dbReference type="ARBA" id="ARBA00023128"/>
    </source>
</evidence>
<feature type="domain" description="Rhodanese" evidence="12">
    <location>
        <begin position="126"/>
        <end position="248"/>
    </location>
</feature>
<dbReference type="EMBL" id="CANTFL010001449">
    <property type="protein sequence ID" value="CAI5741419.1"/>
    <property type="molecule type" value="Genomic_DNA"/>
</dbReference>
<feature type="repeat" description="TPR" evidence="10">
    <location>
        <begin position="1150"/>
        <end position="1183"/>
    </location>
</feature>
<feature type="region of interest" description="Disordered" evidence="11">
    <location>
        <begin position="608"/>
        <end position="644"/>
    </location>
</feature>
<keyword evidence="5 10" id="KW-0802">TPR repeat</keyword>
<proteinExistence type="inferred from homology"/>
<accession>A0AAV0UX34</accession>
<evidence type="ECO:0000256" key="9">
    <source>
        <dbReference type="ARBA" id="ARBA00038030"/>
    </source>
</evidence>
<keyword evidence="2" id="KW-0812">Transmembrane</keyword>
<dbReference type="Gene3D" id="3.40.250.10">
    <property type="entry name" value="Rhodanese-like domain"/>
    <property type="match status" value="1"/>
</dbReference>
<feature type="repeat" description="TPR" evidence="10">
    <location>
        <begin position="1116"/>
        <end position="1149"/>
    </location>
</feature>
<feature type="compositionally biased region" description="Acidic residues" evidence="11">
    <location>
        <begin position="515"/>
        <end position="526"/>
    </location>
</feature>
<keyword evidence="4" id="KW-1000">Mitochondrion outer membrane</keyword>
<comment type="caution">
    <text evidence="13">The sequence shown here is derived from an EMBL/GenBank/DDBJ whole genome shotgun (WGS) entry which is preliminary data.</text>
</comment>
<reference evidence="13" key="1">
    <citation type="submission" date="2022-12" db="EMBL/GenBank/DDBJ databases">
        <authorList>
            <person name="Webb A."/>
        </authorList>
    </citation>
    <scope>NUCLEOTIDE SEQUENCE</scope>
    <source>
        <strain evidence="13">Hp1</strain>
    </source>
</reference>
<protein>
    <recommendedName>
        <fullName evidence="12">Rhodanese domain-containing protein</fullName>
    </recommendedName>
</protein>
<dbReference type="InterPro" id="IPR011990">
    <property type="entry name" value="TPR-like_helical_dom_sf"/>
</dbReference>
<evidence type="ECO:0000256" key="10">
    <source>
        <dbReference type="PROSITE-ProRule" id="PRU00339"/>
    </source>
</evidence>
<dbReference type="Proteomes" id="UP001162031">
    <property type="component" value="Unassembled WGS sequence"/>
</dbReference>
<dbReference type="Gene3D" id="1.25.40.10">
    <property type="entry name" value="Tetratricopeptide repeat domain"/>
    <property type="match status" value="2"/>
</dbReference>
<evidence type="ECO:0000256" key="2">
    <source>
        <dbReference type="ARBA" id="ARBA00022692"/>
    </source>
</evidence>
<evidence type="ECO:0000313" key="13">
    <source>
        <dbReference type="EMBL" id="CAI5741419.1"/>
    </source>
</evidence>
<evidence type="ECO:0000256" key="3">
    <source>
        <dbReference type="ARBA" id="ARBA00022737"/>
    </source>
</evidence>
<evidence type="ECO:0000256" key="1">
    <source>
        <dbReference type="ARBA" id="ARBA00004572"/>
    </source>
</evidence>
<evidence type="ECO:0000256" key="6">
    <source>
        <dbReference type="ARBA" id="ARBA00022989"/>
    </source>
</evidence>
<dbReference type="PANTHER" id="PTHR46208">
    <property type="entry name" value="MITOCHONDRIAL IMPORT RECEPTOR SUBUNIT TOM70"/>
    <property type="match status" value="1"/>
</dbReference>
<evidence type="ECO:0000256" key="4">
    <source>
        <dbReference type="ARBA" id="ARBA00022787"/>
    </source>
</evidence>
<dbReference type="Pfam" id="PF13432">
    <property type="entry name" value="TPR_16"/>
    <property type="match status" value="2"/>
</dbReference>
<feature type="compositionally biased region" description="Acidic residues" evidence="11">
    <location>
        <begin position="534"/>
        <end position="543"/>
    </location>
</feature>
<name>A0AAV0UX34_HYABA</name>
<dbReference type="PROSITE" id="PS50206">
    <property type="entry name" value="RHODANESE_3"/>
    <property type="match status" value="1"/>
</dbReference>
<dbReference type="PANTHER" id="PTHR46208:SF1">
    <property type="entry name" value="MITOCHONDRIAL IMPORT RECEPTOR SUBUNIT TOM70"/>
    <property type="match status" value="1"/>
</dbReference>
<evidence type="ECO:0000256" key="8">
    <source>
        <dbReference type="ARBA" id="ARBA00023136"/>
    </source>
</evidence>
<comment type="subcellular location">
    <subcellularLocation>
        <location evidence="1">Mitochondrion outer membrane</location>
        <topology evidence="1">Single-pass membrane protein</topology>
    </subcellularLocation>
</comment>
<keyword evidence="6" id="KW-1133">Transmembrane helix</keyword>
<evidence type="ECO:0000259" key="12">
    <source>
        <dbReference type="PROSITE" id="PS50206"/>
    </source>
</evidence>
<dbReference type="InterPro" id="IPR019734">
    <property type="entry name" value="TPR_rpt"/>
</dbReference>
<dbReference type="InterPro" id="IPR001763">
    <property type="entry name" value="Rhodanese-like_dom"/>
</dbReference>
<keyword evidence="8" id="KW-0472">Membrane</keyword>
<keyword evidence="14" id="KW-1185">Reference proteome</keyword>
<evidence type="ECO:0000313" key="14">
    <source>
        <dbReference type="Proteomes" id="UP001162031"/>
    </source>
</evidence>
<keyword evidence="3" id="KW-0677">Repeat</keyword>
<feature type="compositionally biased region" description="Acidic residues" evidence="11">
    <location>
        <begin position="488"/>
        <end position="502"/>
    </location>
</feature>
<evidence type="ECO:0000256" key="11">
    <source>
        <dbReference type="SAM" id="MobiDB-lite"/>
    </source>
</evidence>
<comment type="similarity">
    <text evidence="9">Belongs to the Tom70 family.</text>
</comment>
<feature type="compositionally biased region" description="Basic and acidic residues" evidence="11">
    <location>
        <begin position="544"/>
        <end position="553"/>
    </location>
</feature>
<sequence length="1251" mass="138019">MDTRPEQLSVRVSGDELGVSPGGESCVQHVAAVCGLAAVSHTEGAKTCSIYGFADTKQQLAVACLLYWKLQVAEESSALVSVRDPVTGTYCPLFELLNCGGTALEAGAVRVIDAAAFVKEVLQQETDEKVQILDCREQRAFLGLDSGKEVSGHLKGAKNVPFACIFTAQSDRAEEKENATGCTGEKSEERLLLLPADELRNVFMTNGIDVENPVAVVASVPAEAAAVATALLVAGQRAWIAFCDDALTDDLVASFPASYTSDIFHEGRLLYKDAKGEFDLSSQQNDACTTKDIDTTAVAELEKAYTEKLSEKAGKERKGAAGEEEEEKVADVVWIQDGHRFFDMPHPVSRNEFLDASRTIFRVASFVLAPFGFPASLRRKRSLQEVKTQCGSLFQDVVEVCSDLVYQQKEINEGSMAMSVHKWVEKKHDSECSEQLKAINELWDVLYTPPTVVEIPDVSEEHVLNLATRLDQKMRDVVGQRTPWVCDSVDEGEEGESSDEEDLKPRGNVRGVNSLDEEELNEEEMDELCKDSEAYSEDDTASEDTDKQERVAEEGADGANKTETITEEEGAVPGRELASKEGEHSADDDTVIAQHVTDDHILVEIEDLPAGEDDVGVNGVEIPDSGADDSETAKSLSGGEQSGPIEHRLAESWKHMYPSVVYSLGFIPRNVDTSHKKLSTLQIKSLIQAIAEASWDVIKNEIEGLSQIEFQALCETLNSDKREQLTDRVAKAEKSLYVLKHFLTRPLKSDDSLADKLAGVREAVLGGDIRRRSGNYQAALEAYSKAFTYLPLYHKELENAVVGRARSFLDMKAWACAKTQAQIALRLNPYSVSAYECLGIAEEETGHIEAAMQHYVTSFILDGSRSPELAESIDRVSRLVGRRVAKDLFAGMEKVHNLPSPWLVNSYFESFEHDVDHAARIPFDIGKKEDVEQADLDGRTLLHRAIHLKRCQQFTLVQRDICALVSRDMEAEGLSVEERATALNLHASLLYVAGDVHTALEAIDQSLELQPTLVNSLVKKGGFLAELGEVGEATLCFTKAMDLDANEADVHLHYGQMKLLDGNYKEAVQYLRRCISRSDALPVTYVSYGMALYKSGSTYQAKDLFKEASDKFPASAEVHLFYGEVLADQGNYADAMRHFLTAWELSPQCPLPFLNAGRVYVSTNDPLRAIAHFQQALRVDPRCSSAHLDIAQVLFAQGRTREAFEHFDTAAACCRFLPEVEEVCACQEMAKMQLKVTDILGVELRHIMRAK</sequence>
<dbReference type="Pfam" id="PF13181">
    <property type="entry name" value="TPR_8"/>
    <property type="match status" value="1"/>
</dbReference>
<organism evidence="13 14">
    <name type="scientific">Hyaloperonospora brassicae</name>
    <name type="common">Brassica downy mildew</name>
    <name type="synonym">Peronospora brassicae</name>
    <dbReference type="NCBI Taxonomy" id="162125"/>
    <lineage>
        <taxon>Eukaryota</taxon>
        <taxon>Sar</taxon>
        <taxon>Stramenopiles</taxon>
        <taxon>Oomycota</taxon>
        <taxon>Peronosporomycetes</taxon>
        <taxon>Peronosporales</taxon>
        <taxon>Peronosporaceae</taxon>
        <taxon>Hyaloperonospora</taxon>
    </lineage>
</organism>
<keyword evidence="7" id="KW-0496">Mitochondrion</keyword>
<dbReference type="SUPFAM" id="SSF52821">
    <property type="entry name" value="Rhodanese/Cell cycle control phosphatase"/>
    <property type="match status" value="1"/>
</dbReference>
<evidence type="ECO:0000256" key="5">
    <source>
        <dbReference type="ARBA" id="ARBA00022803"/>
    </source>
</evidence>
<feature type="compositionally biased region" description="Basic and acidic residues" evidence="11">
    <location>
        <begin position="577"/>
        <end position="587"/>
    </location>
</feature>
<dbReference type="PROSITE" id="PS50005">
    <property type="entry name" value="TPR"/>
    <property type="match status" value="2"/>
</dbReference>
<gene>
    <name evidence="13" type="ORF">HBR001_LOCUS8478</name>
</gene>
<dbReference type="GO" id="GO:0005741">
    <property type="term" value="C:mitochondrial outer membrane"/>
    <property type="evidence" value="ECO:0007669"/>
    <property type="project" value="UniProtKB-SubCell"/>
</dbReference>
<dbReference type="SMART" id="SM00028">
    <property type="entry name" value="TPR"/>
    <property type="match status" value="9"/>
</dbReference>